<reference evidence="1 2" key="1">
    <citation type="journal article" date="2020" name="IScience">
        <title>Genome Sequencing of the Endangered Kingdonia uniflora (Circaeasteraceae, Ranunculales) Reveals Potential Mechanisms of Evolutionary Specialization.</title>
        <authorList>
            <person name="Sun Y."/>
            <person name="Deng T."/>
            <person name="Zhang A."/>
            <person name="Moore M.J."/>
            <person name="Landis J.B."/>
            <person name="Lin N."/>
            <person name="Zhang H."/>
            <person name="Zhang X."/>
            <person name="Huang J."/>
            <person name="Zhang X."/>
            <person name="Sun H."/>
            <person name="Wang H."/>
        </authorList>
    </citation>
    <scope>NUCLEOTIDE SEQUENCE [LARGE SCALE GENOMIC DNA]</scope>
    <source>
        <strain evidence="1">TB1705</strain>
        <tissue evidence="1">Leaf</tissue>
    </source>
</reference>
<comment type="caution">
    <text evidence="1">The sequence shown here is derived from an EMBL/GenBank/DDBJ whole genome shotgun (WGS) entry which is preliminary data.</text>
</comment>
<sequence length="53" mass="5936">IFLTCKLEGVHYLSFLHSFSSNHISPSVIILPSLSNSQQCLSKKDTLISLNHH</sequence>
<proteinExistence type="predicted"/>
<dbReference type="Proteomes" id="UP000541444">
    <property type="component" value="Unassembled WGS sequence"/>
</dbReference>
<gene>
    <name evidence="1" type="ORF">GIB67_014825</name>
</gene>
<name>A0A7J7MSZ1_9MAGN</name>
<protein>
    <submittedName>
        <fullName evidence="1">Uncharacterized protein</fullName>
    </submittedName>
</protein>
<dbReference type="EMBL" id="JACGCM010001237">
    <property type="protein sequence ID" value="KAF6158031.1"/>
    <property type="molecule type" value="Genomic_DNA"/>
</dbReference>
<dbReference type="AlphaFoldDB" id="A0A7J7MSZ1"/>
<organism evidence="1 2">
    <name type="scientific">Kingdonia uniflora</name>
    <dbReference type="NCBI Taxonomy" id="39325"/>
    <lineage>
        <taxon>Eukaryota</taxon>
        <taxon>Viridiplantae</taxon>
        <taxon>Streptophyta</taxon>
        <taxon>Embryophyta</taxon>
        <taxon>Tracheophyta</taxon>
        <taxon>Spermatophyta</taxon>
        <taxon>Magnoliopsida</taxon>
        <taxon>Ranunculales</taxon>
        <taxon>Circaeasteraceae</taxon>
        <taxon>Kingdonia</taxon>
    </lineage>
</organism>
<evidence type="ECO:0000313" key="2">
    <source>
        <dbReference type="Proteomes" id="UP000541444"/>
    </source>
</evidence>
<keyword evidence="2" id="KW-1185">Reference proteome</keyword>
<evidence type="ECO:0000313" key="1">
    <source>
        <dbReference type="EMBL" id="KAF6158031.1"/>
    </source>
</evidence>
<accession>A0A7J7MSZ1</accession>
<feature type="non-terminal residue" evidence="1">
    <location>
        <position position="1"/>
    </location>
</feature>